<organism evidence="2 3">
    <name type="scientific">Penicillium salamii</name>
    <dbReference type="NCBI Taxonomy" id="1612424"/>
    <lineage>
        <taxon>Eukaryota</taxon>
        <taxon>Fungi</taxon>
        <taxon>Dikarya</taxon>
        <taxon>Ascomycota</taxon>
        <taxon>Pezizomycotina</taxon>
        <taxon>Eurotiomycetes</taxon>
        <taxon>Eurotiomycetidae</taxon>
        <taxon>Eurotiales</taxon>
        <taxon>Aspergillaceae</taxon>
        <taxon>Penicillium</taxon>
    </lineage>
</organism>
<dbReference type="EMBL" id="CAJVPA010000144">
    <property type="protein sequence ID" value="CAG8361720.1"/>
    <property type="molecule type" value="Genomic_DNA"/>
</dbReference>
<comment type="caution">
    <text evidence="2">The sequence shown here is derived from an EMBL/GenBank/DDBJ whole genome shotgun (WGS) entry which is preliminary data.</text>
</comment>
<evidence type="ECO:0008006" key="4">
    <source>
        <dbReference type="Google" id="ProtNLM"/>
    </source>
</evidence>
<dbReference type="Proteomes" id="UP001152646">
    <property type="component" value="Unassembled WGS sequence"/>
</dbReference>
<reference evidence="2" key="1">
    <citation type="submission" date="2021-07" db="EMBL/GenBank/DDBJ databases">
        <authorList>
            <person name="Branca A.L. A."/>
        </authorList>
    </citation>
    <scope>NUCLEOTIDE SEQUENCE</scope>
</reference>
<sequence>MEHEPVERFPDKPHHVRKEPTPLFNDPKMTQADKTAKARAIMASPALYTLTQSEINELIVNLGDLSWEETQVIARRYRSRNPIPAPVKIWYPGMPGMEDENHSCPEKLPKARGGPGSDLGSDIYNRLAQPRLSPGVEKAEPWSESAPQSVLPDAAYGDERLSRWSSTYRFDADIFRSQLADQIAAELKAYEDTNPLFPIVQNGNLTFTTESDKIVYNPRPTSFEGCGLTLEPGEVWSDWNIECKVSSYSVPNSVARKQFTKWFNQLPDDPQVVDIFRTSFFDGSAMSDGVSAMFLPDIKHLPTPRNMKDKMTSLHWHETSQGYAYNWSPANQKRIKDEEERKLEQRRMAPFQAWLNLPPGSKVVPPNIFLRPAEHYDLQTCEEIMQWYTDNSFVSGDLSPMKKKDWEQLLSTCRDAKLPFVVAALRLPWKYHNEQIDPAIGFAYVKHHRPNNGADASMGELQVFVQDQHKKRHIGRALVHKIISCFETDINAAETKDYDFDKTGTVQYGPCYSESPTTLICVVADTPGPKKENAWVKKWLSKDFGFKEMGIFKDARTKFGKTYVHTPCPTPRSFLLTRSFRFDLCYMAHQINYPKVKEEPKVRVKVEIKDEIMLETVEKTIEVSAVSQQAGVDCAPLIDLFD</sequence>
<feature type="compositionally biased region" description="Basic and acidic residues" evidence="1">
    <location>
        <begin position="1"/>
        <end position="13"/>
    </location>
</feature>
<evidence type="ECO:0000313" key="2">
    <source>
        <dbReference type="EMBL" id="CAG8361720.1"/>
    </source>
</evidence>
<evidence type="ECO:0000313" key="3">
    <source>
        <dbReference type="Proteomes" id="UP001152646"/>
    </source>
</evidence>
<dbReference type="SUPFAM" id="SSF55729">
    <property type="entry name" value="Acyl-CoA N-acyltransferases (Nat)"/>
    <property type="match status" value="1"/>
</dbReference>
<name>A0A9W4IYG3_9EURO</name>
<feature type="region of interest" description="Disordered" evidence="1">
    <location>
        <begin position="1"/>
        <end position="28"/>
    </location>
</feature>
<evidence type="ECO:0000256" key="1">
    <source>
        <dbReference type="SAM" id="MobiDB-lite"/>
    </source>
</evidence>
<dbReference type="Gene3D" id="3.40.630.30">
    <property type="match status" value="1"/>
</dbReference>
<dbReference type="AlphaFoldDB" id="A0A9W4IYG3"/>
<dbReference type="InterPro" id="IPR016181">
    <property type="entry name" value="Acyl_CoA_acyltransferase"/>
</dbReference>
<accession>A0A9W4IYG3</accession>
<dbReference type="OrthoDB" id="2129362at2759"/>
<gene>
    <name evidence="2" type="ORF">PSALAMII_LOCUS3936</name>
</gene>
<proteinExistence type="predicted"/>
<protein>
    <recommendedName>
        <fullName evidence="4">Acyl-CoA N-acyltransferase</fullName>
    </recommendedName>
</protein>